<comment type="caution">
    <text evidence="4">The sequence shown here is derived from an EMBL/GenBank/DDBJ whole genome shotgun (WGS) entry which is preliminary data.</text>
</comment>
<evidence type="ECO:0000256" key="3">
    <source>
        <dbReference type="SAM" id="MobiDB-lite"/>
    </source>
</evidence>
<dbReference type="Gene3D" id="3.40.1350.10">
    <property type="match status" value="1"/>
</dbReference>
<dbReference type="HAMAP" id="MF_00048">
    <property type="entry name" value="UPF0102"/>
    <property type="match status" value="1"/>
</dbReference>
<dbReference type="Proteomes" id="UP001501844">
    <property type="component" value="Unassembled WGS sequence"/>
</dbReference>
<dbReference type="NCBIfam" id="NF009154">
    <property type="entry name" value="PRK12497.3-3"/>
    <property type="match status" value="1"/>
</dbReference>
<organism evidence="4 5">
    <name type="scientific">Nibribacter koreensis</name>
    <dbReference type="NCBI Taxonomy" id="1084519"/>
    <lineage>
        <taxon>Bacteria</taxon>
        <taxon>Pseudomonadati</taxon>
        <taxon>Bacteroidota</taxon>
        <taxon>Cytophagia</taxon>
        <taxon>Cytophagales</taxon>
        <taxon>Hymenobacteraceae</taxon>
        <taxon>Nibribacter</taxon>
    </lineage>
</organism>
<gene>
    <name evidence="4" type="ORF">GCM10023183_28920</name>
</gene>
<evidence type="ECO:0000313" key="5">
    <source>
        <dbReference type="Proteomes" id="UP001501844"/>
    </source>
</evidence>
<dbReference type="InterPro" id="IPR011856">
    <property type="entry name" value="tRNA_endonuc-like_dom_sf"/>
</dbReference>
<accession>A0ABP8FTS4</accession>
<evidence type="ECO:0000313" key="4">
    <source>
        <dbReference type="EMBL" id="GAA4310743.1"/>
    </source>
</evidence>
<evidence type="ECO:0000256" key="1">
    <source>
        <dbReference type="ARBA" id="ARBA00006738"/>
    </source>
</evidence>
<dbReference type="InterPro" id="IPR011335">
    <property type="entry name" value="Restrct_endonuc-II-like"/>
</dbReference>
<keyword evidence="5" id="KW-1185">Reference proteome</keyword>
<comment type="similarity">
    <text evidence="1 2">Belongs to the UPF0102 family.</text>
</comment>
<reference evidence="5" key="1">
    <citation type="journal article" date="2019" name="Int. J. Syst. Evol. Microbiol.">
        <title>The Global Catalogue of Microorganisms (GCM) 10K type strain sequencing project: providing services to taxonomists for standard genome sequencing and annotation.</title>
        <authorList>
            <consortium name="The Broad Institute Genomics Platform"/>
            <consortium name="The Broad Institute Genome Sequencing Center for Infectious Disease"/>
            <person name="Wu L."/>
            <person name="Ma J."/>
        </authorList>
    </citation>
    <scope>NUCLEOTIDE SEQUENCE [LARGE SCALE GENOMIC DNA]</scope>
    <source>
        <strain evidence="5">JCM 17917</strain>
    </source>
</reference>
<dbReference type="Pfam" id="PF02021">
    <property type="entry name" value="UPF0102"/>
    <property type="match status" value="1"/>
</dbReference>
<dbReference type="CDD" id="cd20736">
    <property type="entry name" value="PoNe_Nuclease"/>
    <property type="match status" value="1"/>
</dbReference>
<dbReference type="SUPFAM" id="SSF52980">
    <property type="entry name" value="Restriction endonuclease-like"/>
    <property type="match status" value="1"/>
</dbReference>
<proteinExistence type="inferred from homology"/>
<sequence length="132" mass="15515">MEISANYSFNQEQPKMSTNTSLGQQGEKAAEHHLVAQGYELLHRNYRFKRAEVDLVFRKGHFLVLVEVKTRTSRQFGYPEEAVSGRKQEMLFLAAEALVEELDWQQEVRFDIVSIFWHHQTPEILHIEDAFH</sequence>
<dbReference type="InterPro" id="IPR003509">
    <property type="entry name" value="UPF0102_YraN-like"/>
</dbReference>
<dbReference type="PANTHER" id="PTHR34039:SF1">
    <property type="entry name" value="UPF0102 PROTEIN YRAN"/>
    <property type="match status" value="1"/>
</dbReference>
<dbReference type="PANTHER" id="PTHR34039">
    <property type="entry name" value="UPF0102 PROTEIN YRAN"/>
    <property type="match status" value="1"/>
</dbReference>
<dbReference type="EMBL" id="BAABGX010000002">
    <property type="protein sequence ID" value="GAA4310743.1"/>
    <property type="molecule type" value="Genomic_DNA"/>
</dbReference>
<evidence type="ECO:0000256" key="2">
    <source>
        <dbReference type="HAMAP-Rule" id="MF_00048"/>
    </source>
</evidence>
<dbReference type="NCBIfam" id="NF009150">
    <property type="entry name" value="PRK12497.1-3"/>
    <property type="match status" value="1"/>
</dbReference>
<protein>
    <recommendedName>
        <fullName evidence="2">UPF0102 protein GCM10023183_28920</fullName>
    </recommendedName>
</protein>
<feature type="region of interest" description="Disordered" evidence="3">
    <location>
        <begin position="1"/>
        <end position="21"/>
    </location>
</feature>
<name>A0ABP8FTS4_9BACT</name>
<dbReference type="RefSeq" id="WP_345167563.1">
    <property type="nucleotide sequence ID" value="NZ_BAABGX010000002.1"/>
</dbReference>